<keyword evidence="2" id="KW-1185">Reference proteome</keyword>
<dbReference type="AlphaFoldDB" id="A0A8W8NL58"/>
<dbReference type="EnsemblMetazoa" id="G7744.1">
    <property type="protein sequence ID" value="G7744.1:cds"/>
    <property type="gene ID" value="G7744"/>
</dbReference>
<proteinExistence type="predicted"/>
<sequence length="300" mass="35068">MKGYDAHHIMNALGKYKHKKINCIPQKHEKYISFSLGRLDFVDTFQFLSTSLDKLSSNLAKEGLHKFPHPQAYVATTHPRNEQKKLQLLSRKGVYPYRYMNSFKKFQETTLPPQRAFYNDLDGLAWQAALKMTGVQLELLTDPDMHLFVEKGLRGGIPMISQRYASANNPYLSDYNPYQPSNYLMYLDANNLYGWAMSQSLPTHDFYWLTPDEMKMIDVHSMPLDGNTGYVFEVDLKYPMELHDYHSDYPLAPESVQIKPEMLSPYQKELYTKLEMKESTSTKLVPNLYDKENYVVHYRN</sequence>
<accession>A0A8W8NL58</accession>
<dbReference type="PANTHER" id="PTHR31511">
    <property type="entry name" value="PROTEIN CBG23764"/>
    <property type="match status" value="1"/>
</dbReference>
<organism evidence="1 2">
    <name type="scientific">Magallana gigas</name>
    <name type="common">Pacific oyster</name>
    <name type="synonym">Crassostrea gigas</name>
    <dbReference type="NCBI Taxonomy" id="29159"/>
    <lineage>
        <taxon>Eukaryota</taxon>
        <taxon>Metazoa</taxon>
        <taxon>Spiralia</taxon>
        <taxon>Lophotrochozoa</taxon>
        <taxon>Mollusca</taxon>
        <taxon>Bivalvia</taxon>
        <taxon>Autobranchia</taxon>
        <taxon>Pteriomorphia</taxon>
        <taxon>Ostreida</taxon>
        <taxon>Ostreoidea</taxon>
        <taxon>Ostreidae</taxon>
        <taxon>Magallana</taxon>
    </lineage>
</organism>
<dbReference type="PANTHER" id="PTHR31511:SF12">
    <property type="entry name" value="RHO TERMINATION FACTOR N-TERMINAL DOMAIN-CONTAINING PROTEIN"/>
    <property type="match status" value="1"/>
</dbReference>
<dbReference type="SUPFAM" id="SSF56672">
    <property type="entry name" value="DNA/RNA polymerases"/>
    <property type="match status" value="1"/>
</dbReference>
<evidence type="ECO:0000313" key="2">
    <source>
        <dbReference type="Proteomes" id="UP000005408"/>
    </source>
</evidence>
<name>A0A8W8NL58_MAGGI</name>
<evidence type="ECO:0000313" key="1">
    <source>
        <dbReference type="EnsemblMetazoa" id="G7744.1:cds"/>
    </source>
</evidence>
<dbReference type="InterPro" id="IPR043502">
    <property type="entry name" value="DNA/RNA_pol_sf"/>
</dbReference>
<reference evidence="1" key="1">
    <citation type="submission" date="2022-08" db="UniProtKB">
        <authorList>
            <consortium name="EnsemblMetazoa"/>
        </authorList>
    </citation>
    <scope>IDENTIFICATION</scope>
    <source>
        <strain evidence="1">05x7-T-G4-1.051#20</strain>
    </source>
</reference>
<dbReference type="Proteomes" id="UP000005408">
    <property type="component" value="Unassembled WGS sequence"/>
</dbReference>
<evidence type="ECO:0008006" key="3">
    <source>
        <dbReference type="Google" id="ProtNLM"/>
    </source>
</evidence>
<protein>
    <recommendedName>
        <fullName evidence="3">DNA-directed DNA polymerase</fullName>
    </recommendedName>
</protein>